<protein>
    <recommendedName>
        <fullName evidence="9">Ribosomal RNA-processing protein 17</fullName>
    </recommendedName>
</protein>
<evidence type="ECO:0000256" key="2">
    <source>
        <dbReference type="ARBA" id="ARBA00007175"/>
    </source>
</evidence>
<feature type="region of interest" description="Disordered" evidence="6">
    <location>
        <begin position="107"/>
        <end position="193"/>
    </location>
</feature>
<feature type="compositionally biased region" description="Polar residues" evidence="6">
    <location>
        <begin position="107"/>
        <end position="118"/>
    </location>
</feature>
<dbReference type="Proteomes" id="UP001212152">
    <property type="component" value="Unassembled WGS sequence"/>
</dbReference>
<organism evidence="7 8">
    <name type="scientific">Geranomyces variabilis</name>
    <dbReference type="NCBI Taxonomy" id="109894"/>
    <lineage>
        <taxon>Eukaryota</taxon>
        <taxon>Fungi</taxon>
        <taxon>Fungi incertae sedis</taxon>
        <taxon>Chytridiomycota</taxon>
        <taxon>Chytridiomycota incertae sedis</taxon>
        <taxon>Chytridiomycetes</taxon>
        <taxon>Spizellomycetales</taxon>
        <taxon>Powellomycetaceae</taxon>
        <taxon>Geranomyces</taxon>
    </lineage>
</organism>
<dbReference type="PANTHER" id="PTHR14577">
    <property type="entry name" value="NUCLEOLAR PROTEIN 12"/>
    <property type="match status" value="1"/>
</dbReference>
<feature type="coiled-coil region" evidence="5">
    <location>
        <begin position="38"/>
        <end position="99"/>
    </location>
</feature>
<comment type="similarity">
    <text evidence="2">Belongs to the RRP17 family.</text>
</comment>
<feature type="compositionally biased region" description="Basic residues" evidence="6">
    <location>
        <begin position="156"/>
        <end position="173"/>
    </location>
</feature>
<evidence type="ECO:0000256" key="1">
    <source>
        <dbReference type="ARBA" id="ARBA00004604"/>
    </source>
</evidence>
<evidence type="ECO:0000256" key="6">
    <source>
        <dbReference type="SAM" id="MobiDB-lite"/>
    </source>
</evidence>
<keyword evidence="8" id="KW-1185">Reference proteome</keyword>
<sequence>MGKIEKARNLRSGRPNSAVAEVAYDDAARREFLTGFHKRKLEKKKAAIEKWAEKAKEERRELRKENNKRHLILDDLERIEAVTQERAAATDKVKEKTVEVATIPSASTITTVTISDWNPEQEEEDEEEEKDEAHSGADNPAKPRLVVKAKPATARTAKKKPKGVSKVRTKANPHTKQAKEGKKAKQKDKRKRR</sequence>
<proteinExistence type="inferred from homology"/>
<evidence type="ECO:0000256" key="5">
    <source>
        <dbReference type="SAM" id="Coils"/>
    </source>
</evidence>
<accession>A0AAD5TIP1</accession>
<evidence type="ECO:0000256" key="3">
    <source>
        <dbReference type="ARBA" id="ARBA00023054"/>
    </source>
</evidence>
<dbReference type="PANTHER" id="PTHR14577:SF0">
    <property type="entry name" value="NUCLEOLAR PROTEIN 12"/>
    <property type="match status" value="1"/>
</dbReference>
<dbReference type="Pfam" id="PF09805">
    <property type="entry name" value="Nop25"/>
    <property type="match status" value="1"/>
</dbReference>
<dbReference type="EMBL" id="JADGJQ010000042">
    <property type="protein sequence ID" value="KAJ3176301.1"/>
    <property type="molecule type" value="Genomic_DNA"/>
</dbReference>
<keyword evidence="3 5" id="KW-0175">Coiled coil</keyword>
<feature type="compositionally biased region" description="Acidic residues" evidence="6">
    <location>
        <begin position="119"/>
        <end position="130"/>
    </location>
</feature>
<comment type="subcellular location">
    <subcellularLocation>
        <location evidence="1">Nucleus</location>
        <location evidence="1">Nucleolus</location>
    </subcellularLocation>
</comment>
<evidence type="ECO:0000313" key="8">
    <source>
        <dbReference type="Proteomes" id="UP001212152"/>
    </source>
</evidence>
<dbReference type="GO" id="GO:0019843">
    <property type="term" value="F:rRNA binding"/>
    <property type="evidence" value="ECO:0007669"/>
    <property type="project" value="TreeGrafter"/>
</dbReference>
<dbReference type="GO" id="GO:0005730">
    <property type="term" value="C:nucleolus"/>
    <property type="evidence" value="ECO:0007669"/>
    <property type="project" value="UniProtKB-SubCell"/>
</dbReference>
<evidence type="ECO:0008006" key="9">
    <source>
        <dbReference type="Google" id="ProtNLM"/>
    </source>
</evidence>
<comment type="caution">
    <text evidence="7">The sequence shown here is derived from an EMBL/GenBank/DDBJ whole genome shotgun (WGS) entry which is preliminary data.</text>
</comment>
<dbReference type="InterPro" id="IPR019186">
    <property type="entry name" value="Nucleolar_protein_12"/>
</dbReference>
<keyword evidence="4" id="KW-0539">Nucleus</keyword>
<evidence type="ECO:0000313" key="7">
    <source>
        <dbReference type="EMBL" id="KAJ3176301.1"/>
    </source>
</evidence>
<evidence type="ECO:0000256" key="4">
    <source>
        <dbReference type="ARBA" id="ARBA00023242"/>
    </source>
</evidence>
<name>A0AAD5TIP1_9FUNG</name>
<feature type="compositionally biased region" description="Basic residues" evidence="6">
    <location>
        <begin position="184"/>
        <end position="193"/>
    </location>
</feature>
<dbReference type="AlphaFoldDB" id="A0AAD5TIP1"/>
<gene>
    <name evidence="7" type="ORF">HDU87_005343</name>
</gene>
<reference evidence="7" key="1">
    <citation type="submission" date="2020-05" db="EMBL/GenBank/DDBJ databases">
        <title>Phylogenomic resolution of chytrid fungi.</title>
        <authorList>
            <person name="Stajich J.E."/>
            <person name="Amses K."/>
            <person name="Simmons R."/>
            <person name="Seto K."/>
            <person name="Myers J."/>
            <person name="Bonds A."/>
            <person name="Quandt C.A."/>
            <person name="Barry K."/>
            <person name="Liu P."/>
            <person name="Grigoriev I."/>
            <person name="Longcore J.E."/>
            <person name="James T.Y."/>
        </authorList>
    </citation>
    <scope>NUCLEOTIDE SEQUENCE</scope>
    <source>
        <strain evidence="7">JEL0379</strain>
    </source>
</reference>